<dbReference type="InterPro" id="IPR050177">
    <property type="entry name" value="Lipid_A_modif_metabolic_enz"/>
</dbReference>
<evidence type="ECO:0000256" key="2">
    <source>
        <dbReference type="ARBA" id="ARBA00023002"/>
    </source>
</evidence>
<comment type="similarity">
    <text evidence="1">Belongs to the 3-beta-HSD family.</text>
</comment>
<dbReference type="PANTHER" id="PTHR43245:SF51">
    <property type="entry name" value="SHORT CHAIN DEHYDROGENASE_REDUCTASE FAMILY 42E, MEMBER 2"/>
    <property type="match status" value="1"/>
</dbReference>
<evidence type="ECO:0000313" key="6">
    <source>
        <dbReference type="Proteomes" id="UP000244855"/>
    </source>
</evidence>
<dbReference type="Gene3D" id="3.40.50.720">
    <property type="entry name" value="NAD(P)-binding Rossmann-like Domain"/>
    <property type="match status" value="1"/>
</dbReference>
<reference evidence="5 6" key="1">
    <citation type="journal article" date="2018" name="Sci. Rep.">
        <title>Comparative genomics provides insights into the lifestyle and reveals functional heterogeneity of dark septate endophytic fungi.</title>
        <authorList>
            <person name="Knapp D.G."/>
            <person name="Nemeth J.B."/>
            <person name="Barry K."/>
            <person name="Hainaut M."/>
            <person name="Henrissat B."/>
            <person name="Johnson J."/>
            <person name="Kuo A."/>
            <person name="Lim J.H.P."/>
            <person name="Lipzen A."/>
            <person name="Nolan M."/>
            <person name="Ohm R.A."/>
            <person name="Tamas L."/>
            <person name="Grigoriev I.V."/>
            <person name="Spatafora J.W."/>
            <person name="Nagy L.G."/>
            <person name="Kovacs G.M."/>
        </authorList>
    </citation>
    <scope>NUCLEOTIDE SEQUENCE [LARGE SCALE GENOMIC DNA]</scope>
    <source>
        <strain evidence="5 6">DSE2036</strain>
    </source>
</reference>
<feature type="transmembrane region" description="Helical" evidence="3">
    <location>
        <begin position="292"/>
        <end position="314"/>
    </location>
</feature>
<dbReference type="GO" id="GO:0006694">
    <property type="term" value="P:steroid biosynthetic process"/>
    <property type="evidence" value="ECO:0007669"/>
    <property type="project" value="InterPro"/>
</dbReference>
<dbReference type="Pfam" id="PF01073">
    <property type="entry name" value="3Beta_HSD"/>
    <property type="match status" value="1"/>
</dbReference>
<keyword evidence="2" id="KW-0560">Oxidoreductase</keyword>
<dbReference type="PANTHER" id="PTHR43245">
    <property type="entry name" value="BIFUNCTIONAL POLYMYXIN RESISTANCE PROTEIN ARNA"/>
    <property type="match status" value="1"/>
</dbReference>
<evidence type="ECO:0000256" key="1">
    <source>
        <dbReference type="ARBA" id="ARBA00009219"/>
    </source>
</evidence>
<dbReference type="Proteomes" id="UP000244855">
    <property type="component" value="Unassembled WGS sequence"/>
</dbReference>
<dbReference type="InterPro" id="IPR036291">
    <property type="entry name" value="NAD(P)-bd_dom_sf"/>
</dbReference>
<gene>
    <name evidence="5" type="ORF">DM02DRAFT_494399</name>
</gene>
<keyword evidence="6" id="KW-1185">Reference proteome</keyword>
<feature type="non-terminal residue" evidence="5">
    <location>
        <position position="1"/>
    </location>
</feature>
<feature type="non-terminal residue" evidence="5">
    <location>
        <position position="371"/>
    </location>
</feature>
<keyword evidence="3" id="KW-0812">Transmembrane</keyword>
<evidence type="ECO:0000256" key="3">
    <source>
        <dbReference type="SAM" id="Phobius"/>
    </source>
</evidence>
<keyword evidence="3" id="KW-1133">Transmembrane helix</keyword>
<keyword evidence="3" id="KW-0472">Membrane</keyword>
<evidence type="ECO:0000313" key="5">
    <source>
        <dbReference type="EMBL" id="PVI03332.1"/>
    </source>
</evidence>
<dbReference type="AlphaFoldDB" id="A0A2V1DZL9"/>
<feature type="domain" description="3-beta hydroxysteroid dehydrogenase/isomerase" evidence="4">
    <location>
        <begin position="5"/>
        <end position="281"/>
    </location>
</feature>
<proteinExistence type="inferred from homology"/>
<dbReference type="GO" id="GO:0016616">
    <property type="term" value="F:oxidoreductase activity, acting on the CH-OH group of donors, NAD or NADP as acceptor"/>
    <property type="evidence" value="ECO:0007669"/>
    <property type="project" value="InterPro"/>
</dbReference>
<dbReference type="SUPFAM" id="SSF51735">
    <property type="entry name" value="NAD(P)-binding Rossmann-fold domains"/>
    <property type="match status" value="1"/>
</dbReference>
<protein>
    <submittedName>
        <fullName evidence="5">C-3 sterol dehydrogenase/C-4 decarboxylase-like protein</fullName>
    </submittedName>
</protein>
<evidence type="ECO:0000259" key="4">
    <source>
        <dbReference type="Pfam" id="PF01073"/>
    </source>
</evidence>
<dbReference type="InterPro" id="IPR002225">
    <property type="entry name" value="3Beta_OHSteriod_DH/Estase"/>
</dbReference>
<dbReference type="EMBL" id="KZ805332">
    <property type="protein sequence ID" value="PVI03332.1"/>
    <property type="molecule type" value="Genomic_DNA"/>
</dbReference>
<dbReference type="OrthoDB" id="10058185at2759"/>
<dbReference type="STRING" id="97972.A0A2V1DZL9"/>
<sequence>LGTVLVTGGCGFVGSFITEAFAAESSCARVVVASRNPNKFKIPWVEYRPCDFMNLNQVEDLLNEVKPRVIVHTVSPGAFALPSQHYRVSYQGTKNLLEMAKHHPSVRAFVWTGSVNCVHLNPTTNHRPIDETEAIVNDWNSPSSAYSRAKGATETFVLGSNTDATTVDFSENADWHGKLVTTSIRITGLYGPRDKMTIGQMMSLTNTLAARIQVGPNQLVHSWCYVESAAQAHLNAAKALLDGAHLHPDMRVDGEAFFIADPTPMKFWDFDRKLLQATGDRFSNRPIEQQRLIVIPFGVMMTIAWISEWLYWIFTFGSKRPSMTADHFEFMSRGCWFSIEKAKKRLGYVPVCDTEEGIKRSVEWFQNNIGW</sequence>
<accession>A0A2V1DZL9</accession>
<organism evidence="5 6">
    <name type="scientific">Periconia macrospinosa</name>
    <dbReference type="NCBI Taxonomy" id="97972"/>
    <lineage>
        <taxon>Eukaryota</taxon>
        <taxon>Fungi</taxon>
        <taxon>Dikarya</taxon>
        <taxon>Ascomycota</taxon>
        <taxon>Pezizomycotina</taxon>
        <taxon>Dothideomycetes</taxon>
        <taxon>Pleosporomycetidae</taxon>
        <taxon>Pleosporales</taxon>
        <taxon>Massarineae</taxon>
        <taxon>Periconiaceae</taxon>
        <taxon>Periconia</taxon>
    </lineage>
</organism>
<name>A0A2V1DZL9_9PLEO</name>